<organism evidence="1">
    <name type="scientific">marine sediment metagenome</name>
    <dbReference type="NCBI Taxonomy" id="412755"/>
    <lineage>
        <taxon>unclassified sequences</taxon>
        <taxon>metagenomes</taxon>
        <taxon>ecological metagenomes</taxon>
    </lineage>
</organism>
<accession>A0A0F9IG15</accession>
<protein>
    <submittedName>
        <fullName evidence="1">Uncharacterized protein</fullName>
    </submittedName>
</protein>
<dbReference type="EMBL" id="LAZR01021154">
    <property type="protein sequence ID" value="KKL86307.1"/>
    <property type="molecule type" value="Genomic_DNA"/>
</dbReference>
<reference evidence="1" key="1">
    <citation type="journal article" date="2015" name="Nature">
        <title>Complex archaea that bridge the gap between prokaryotes and eukaryotes.</title>
        <authorList>
            <person name="Spang A."/>
            <person name="Saw J.H."/>
            <person name="Jorgensen S.L."/>
            <person name="Zaremba-Niedzwiedzka K."/>
            <person name="Martijn J."/>
            <person name="Lind A.E."/>
            <person name="van Eijk R."/>
            <person name="Schleper C."/>
            <person name="Guy L."/>
            <person name="Ettema T.J."/>
        </authorList>
    </citation>
    <scope>NUCLEOTIDE SEQUENCE</scope>
</reference>
<gene>
    <name evidence="1" type="ORF">LCGC14_1946050</name>
</gene>
<proteinExistence type="predicted"/>
<dbReference type="Gene3D" id="1.20.1580.10">
    <property type="entry name" value="ABC transporter ATPase like domain"/>
    <property type="match status" value="1"/>
</dbReference>
<comment type="caution">
    <text evidence="1">The sequence shown here is derived from an EMBL/GenBank/DDBJ whole genome shotgun (WGS) entry which is preliminary data.</text>
</comment>
<dbReference type="AlphaFoldDB" id="A0A0F9IG15"/>
<sequence>MEVYSQLVNNIIGSHKTLTTLLSEHFSKEDIHIDNKKWNGLDLNPNNPHKILIKLAQFKKSTIVENLRDIVESSQMLGSNILQLKVGKSIEKITSEKTCVECGAWLRDIEPKHFHMGCPFCKRKGCAKCNNTGLHPLSSSVYFSGLRINLNKLFKPLFLL</sequence>
<name>A0A0F9IG15_9ZZZZ</name>
<evidence type="ECO:0000313" key="1">
    <source>
        <dbReference type="EMBL" id="KKL86307.1"/>
    </source>
</evidence>